<evidence type="ECO:0000313" key="9">
    <source>
        <dbReference type="Proteomes" id="UP000276133"/>
    </source>
</evidence>
<keyword evidence="2" id="KW-0227">DNA damage</keyword>
<dbReference type="GO" id="GO:0003677">
    <property type="term" value="F:DNA binding"/>
    <property type="evidence" value="ECO:0007669"/>
    <property type="project" value="InterPro"/>
</dbReference>
<comment type="caution">
    <text evidence="8">The sequence shown here is derived from an EMBL/GenBank/DDBJ whole genome shotgun (WGS) entry which is preliminary data.</text>
</comment>
<name>A0A3M7R144_BRAPC</name>
<dbReference type="Gene3D" id="2.170.210.10">
    <property type="entry name" value="DNA double-strand break repair and VJ recombination XRCC4, N-terminal"/>
    <property type="match status" value="1"/>
</dbReference>
<feature type="coiled-coil region" evidence="5">
    <location>
        <begin position="134"/>
        <end position="161"/>
    </location>
</feature>
<keyword evidence="9" id="KW-1185">Reference proteome</keyword>
<dbReference type="Proteomes" id="UP000276133">
    <property type="component" value="Unassembled WGS sequence"/>
</dbReference>
<dbReference type="GO" id="GO:0010165">
    <property type="term" value="P:response to X-ray"/>
    <property type="evidence" value="ECO:0007669"/>
    <property type="project" value="TreeGrafter"/>
</dbReference>
<evidence type="ECO:0000256" key="1">
    <source>
        <dbReference type="ARBA" id="ARBA00004123"/>
    </source>
</evidence>
<dbReference type="OrthoDB" id="8064436at2759"/>
<dbReference type="InterPro" id="IPR053962">
    <property type="entry name" value="XRCC4_CC"/>
</dbReference>
<evidence type="ECO:0000259" key="6">
    <source>
        <dbReference type="Pfam" id="PF06632"/>
    </source>
</evidence>
<accession>A0A3M7R144</accession>
<feature type="domain" description="XRCC4 coiled-coil" evidence="7">
    <location>
        <begin position="125"/>
        <end position="194"/>
    </location>
</feature>
<organism evidence="8 9">
    <name type="scientific">Brachionus plicatilis</name>
    <name type="common">Marine rotifer</name>
    <name type="synonym">Brachionus muelleri</name>
    <dbReference type="NCBI Taxonomy" id="10195"/>
    <lineage>
        <taxon>Eukaryota</taxon>
        <taxon>Metazoa</taxon>
        <taxon>Spiralia</taxon>
        <taxon>Gnathifera</taxon>
        <taxon>Rotifera</taxon>
        <taxon>Eurotatoria</taxon>
        <taxon>Monogononta</taxon>
        <taxon>Pseudotrocha</taxon>
        <taxon>Ploima</taxon>
        <taxon>Brachionidae</taxon>
        <taxon>Brachionus</taxon>
    </lineage>
</organism>
<dbReference type="GO" id="GO:0006303">
    <property type="term" value="P:double-strand break repair via nonhomologous end joining"/>
    <property type="evidence" value="ECO:0007669"/>
    <property type="project" value="TreeGrafter"/>
</dbReference>
<evidence type="ECO:0000256" key="3">
    <source>
        <dbReference type="ARBA" id="ARBA00023204"/>
    </source>
</evidence>
<evidence type="ECO:0000259" key="7">
    <source>
        <dbReference type="Pfam" id="PF21924"/>
    </source>
</evidence>
<evidence type="ECO:0000256" key="5">
    <source>
        <dbReference type="SAM" id="Coils"/>
    </source>
</evidence>
<dbReference type="GO" id="GO:0032807">
    <property type="term" value="C:DNA ligase IV complex"/>
    <property type="evidence" value="ECO:0007669"/>
    <property type="project" value="TreeGrafter"/>
</dbReference>
<dbReference type="Pfam" id="PF21924">
    <property type="entry name" value="XRCC4_CC"/>
    <property type="match status" value="1"/>
</dbReference>
<comment type="subcellular location">
    <subcellularLocation>
        <location evidence="1">Nucleus</location>
    </subcellularLocation>
</comment>
<gene>
    <name evidence="8" type="ORF">BpHYR1_022455</name>
</gene>
<dbReference type="InterPro" id="IPR014751">
    <property type="entry name" value="XRCC4-like_C"/>
</dbReference>
<evidence type="ECO:0000256" key="4">
    <source>
        <dbReference type="ARBA" id="ARBA00023242"/>
    </source>
</evidence>
<reference evidence="8 9" key="1">
    <citation type="journal article" date="2018" name="Sci. Rep.">
        <title>Genomic signatures of local adaptation to the degree of environmental predictability in rotifers.</title>
        <authorList>
            <person name="Franch-Gras L."/>
            <person name="Hahn C."/>
            <person name="Garcia-Roger E.M."/>
            <person name="Carmona M.J."/>
            <person name="Serra M."/>
            <person name="Gomez A."/>
        </authorList>
    </citation>
    <scope>NUCLEOTIDE SEQUENCE [LARGE SCALE GENOMIC DNA]</scope>
    <source>
        <strain evidence="8">HYR1</strain>
    </source>
</reference>
<dbReference type="InterPro" id="IPR038051">
    <property type="entry name" value="XRCC4-like_N_sf"/>
</dbReference>
<dbReference type="SUPFAM" id="SSF58022">
    <property type="entry name" value="XRCC4, C-terminal oligomerization domain"/>
    <property type="match status" value="1"/>
</dbReference>
<dbReference type="GO" id="GO:0005958">
    <property type="term" value="C:DNA-dependent protein kinase-DNA ligase 4 complex"/>
    <property type="evidence" value="ECO:0007669"/>
    <property type="project" value="TreeGrafter"/>
</dbReference>
<dbReference type="STRING" id="10195.A0A3M7R144"/>
<dbReference type="AlphaFoldDB" id="A0A3M7R144"/>
<dbReference type="GO" id="GO:0006310">
    <property type="term" value="P:DNA recombination"/>
    <property type="evidence" value="ECO:0007669"/>
    <property type="project" value="InterPro"/>
</dbReference>
<sequence length="201" mass="23562">MIKKELFTSFKYENNKRYSLLQIWNEENEDEFLKLILTDYLNYWIGKFSIDEIKNLSNLNDFDINGIILQFTEAFAKNFESFSIKLEGLETKKLELKKIVEGEIKVKVVSLELNIVNDSSLLTEEIFDYSIKKINHLQSGIESLDNEVKDLTVQKNEAVEALKECIDQKELIEFDLYSKFVEVLNEKKAKIRELTEANEQA</sequence>
<proteinExistence type="predicted"/>
<keyword evidence="5" id="KW-0175">Coiled coil</keyword>
<dbReference type="Pfam" id="PF06632">
    <property type="entry name" value="XRCC4"/>
    <property type="match status" value="1"/>
</dbReference>
<dbReference type="Gene3D" id="1.20.5.370">
    <property type="match status" value="1"/>
</dbReference>
<keyword evidence="3" id="KW-0234">DNA repair</keyword>
<dbReference type="PANTHER" id="PTHR28559">
    <property type="entry name" value="DNA REPAIR PROTEIN XRCC4"/>
    <property type="match status" value="1"/>
</dbReference>
<protein>
    <submittedName>
        <fullName evidence="8">DNA repair XRCC4</fullName>
    </submittedName>
</protein>
<dbReference type="InterPro" id="IPR053961">
    <property type="entry name" value="XRCC4_N"/>
</dbReference>
<dbReference type="InterPro" id="IPR010585">
    <property type="entry name" value="DNA_repair_prot_XRCC4"/>
</dbReference>
<dbReference type="EMBL" id="REGN01004558">
    <property type="protein sequence ID" value="RNA16988.1"/>
    <property type="molecule type" value="Genomic_DNA"/>
</dbReference>
<feature type="domain" description="XRCC4 N-terminal" evidence="6">
    <location>
        <begin position="19"/>
        <end position="113"/>
    </location>
</feature>
<evidence type="ECO:0000313" key="8">
    <source>
        <dbReference type="EMBL" id="RNA16988.1"/>
    </source>
</evidence>
<dbReference type="PANTHER" id="PTHR28559:SF1">
    <property type="entry name" value="DNA REPAIR PROTEIN XRCC4"/>
    <property type="match status" value="1"/>
</dbReference>
<keyword evidence="4" id="KW-0539">Nucleus</keyword>
<evidence type="ECO:0000256" key="2">
    <source>
        <dbReference type="ARBA" id="ARBA00022763"/>
    </source>
</evidence>